<proteinExistence type="predicted"/>
<dbReference type="Proteomes" id="UP001060215">
    <property type="component" value="Chromosome 4"/>
</dbReference>
<sequence length="1351" mass="152025">MHNSAAEVAGVGDLQQPVRRRLVQSTLFPHRSQDNATEKEDKKGDQKPNEEEEEEEYCASQGKKKRQRKPRAPKKVAVNGKQIPSKKVDDKDCPAIENPDLFLKASEGQNPQKKQQCVASPEENDKTCSPLESPTNMKTPRQLKRHANTTPKKKQVQTTPRKKRVQTTPKKKIMNGVPEQISDSPIQSGNATQSIPDLRLEAKMKAEENARMFGGKQIHPFFLSQKMAKKNQETIDVESNCCSVERKDKSTIFSPIHVFENFQDDAGLLDWGNLILSERSFIGTHCDLKSACSSVFEGSVNPLNFDDILNLDPSGTSLLQREAVQHEVVSLDQSPVQPKHRHAVSPPLSADEPVVHYELLKDIEVNWQDHDMEKADFFSGHVGCVRNSDVEWEGRFLHERMMAYYNGCRNHPENSLWTNKYLPEKAMEVCGNEESVNFLSEWLHLWHESGFRSSKDRNVGKKFIVQDDDYNCYQSDCDSENKDEENGLKNVLLVAGPVGSGKSAAIYACAKEQGFHVIEVNASDWRTRTNVMQRFGGGVESYWVQRTMETPVGSESNQILKSFPIMSNTVPVQGCDSEVIELIHLSDEEDLQNATGTPGKFVCKQNRTATDHKESKPLILFEDVDAILSEDHGLIATIQKLAETAKRPIILTSNSHNPVLPNNLDRLELCFTKPSLKELLCHVNMVCAAEKTKIQPCLVEQFIGCCQGDIRKTIMHLQFWCQGQKYRKDSEEQRTYRYGPLLFDLDAGHRILPKIIPWSYPSQLSEFVEKEITKSLLMMEESSKLMEVVKGGELNKNKSQNRLKRHKSETDSIEAKKEAILRRHCSVQDGNEFASPCKTACEFSNSSGSPLAFTRRNVRRKLDTVLSSNSGNESLNDRFPVVGDKLFEDTNSEMFLEVDSKSLSYCLATETCFDPVPEKQLLLNFEGVKLEENFNPLPEQLLNFEGEKLQENGYNCSETAVCTQINGTRKSVEVSCVPESSFVPETEINDGTSLLSKTISCDHIPDIAEAVSIFNDLIQNLQPVETNNLIHTSGLHKIPEMVENFDIYKESTHGEEVGDSHTEHVDALPRGYKVMDECSRMDFSRGAKSEDEHRSCMLMDSVQETWRRFRACHTDLRQYVTPEQKDASLALKLTYEMSNLISEADMLLGDCQPVMCDSLDPSMVPSEKSHSFSWYDDQLWMASTIAQHGFCFYAKEIVAVGSNSSSVNRMDLALEMLASSTNTMALGKLVSRDRRIDNSEMGRLKSVISTKSELDSRLSSVVQSIVPSRSLLATTKGDALYEYLSSLGQISRSEASRLSESIDNTKQKRVRVARNYLSTGALMFSPNDLSTVGKYNCYGGGSSQSMDASWR</sequence>
<gene>
    <name evidence="1" type="ORF">LOK49_LG05G02380</name>
</gene>
<protein>
    <submittedName>
        <fullName evidence="1">ATPase family AAA domain-containing protein 5</fullName>
    </submittedName>
</protein>
<dbReference type="EMBL" id="CM045761">
    <property type="protein sequence ID" value="KAI8012980.1"/>
    <property type="molecule type" value="Genomic_DNA"/>
</dbReference>
<accession>A0ACC0HID8</accession>
<reference evidence="1 2" key="1">
    <citation type="journal article" date="2022" name="Plant J.">
        <title>Chromosome-level genome of Camellia lanceoleosa provides a valuable resource for understanding genome evolution and self-incompatibility.</title>
        <authorList>
            <person name="Gong W."/>
            <person name="Xiao S."/>
            <person name="Wang L."/>
            <person name="Liao Z."/>
            <person name="Chang Y."/>
            <person name="Mo W."/>
            <person name="Hu G."/>
            <person name="Li W."/>
            <person name="Zhao G."/>
            <person name="Zhu H."/>
            <person name="Hu X."/>
            <person name="Ji K."/>
            <person name="Xiang X."/>
            <person name="Song Q."/>
            <person name="Yuan D."/>
            <person name="Jin S."/>
            <person name="Zhang L."/>
        </authorList>
    </citation>
    <scope>NUCLEOTIDE SEQUENCE [LARGE SCALE GENOMIC DNA]</scope>
    <source>
        <strain evidence="1">SQ_2022a</strain>
    </source>
</reference>
<comment type="caution">
    <text evidence="1">The sequence shown here is derived from an EMBL/GenBank/DDBJ whole genome shotgun (WGS) entry which is preliminary data.</text>
</comment>
<organism evidence="1 2">
    <name type="scientific">Camellia lanceoleosa</name>
    <dbReference type="NCBI Taxonomy" id="1840588"/>
    <lineage>
        <taxon>Eukaryota</taxon>
        <taxon>Viridiplantae</taxon>
        <taxon>Streptophyta</taxon>
        <taxon>Embryophyta</taxon>
        <taxon>Tracheophyta</taxon>
        <taxon>Spermatophyta</taxon>
        <taxon>Magnoliopsida</taxon>
        <taxon>eudicotyledons</taxon>
        <taxon>Gunneridae</taxon>
        <taxon>Pentapetalae</taxon>
        <taxon>asterids</taxon>
        <taxon>Ericales</taxon>
        <taxon>Theaceae</taxon>
        <taxon>Camellia</taxon>
    </lineage>
</organism>
<name>A0ACC0HID8_9ERIC</name>
<keyword evidence="2" id="KW-1185">Reference proteome</keyword>
<evidence type="ECO:0000313" key="2">
    <source>
        <dbReference type="Proteomes" id="UP001060215"/>
    </source>
</evidence>
<evidence type="ECO:0000313" key="1">
    <source>
        <dbReference type="EMBL" id="KAI8012980.1"/>
    </source>
</evidence>